<dbReference type="Proteomes" id="UP000037460">
    <property type="component" value="Unassembled WGS sequence"/>
</dbReference>
<feature type="compositionally biased region" description="Basic and acidic residues" evidence="1">
    <location>
        <begin position="142"/>
        <end position="156"/>
    </location>
</feature>
<organism evidence="2 3">
    <name type="scientific">Chrysochromulina tobinii</name>
    <dbReference type="NCBI Taxonomy" id="1460289"/>
    <lineage>
        <taxon>Eukaryota</taxon>
        <taxon>Haptista</taxon>
        <taxon>Haptophyta</taxon>
        <taxon>Prymnesiophyceae</taxon>
        <taxon>Prymnesiales</taxon>
        <taxon>Chrysochromulinaceae</taxon>
        <taxon>Chrysochromulina</taxon>
    </lineage>
</organism>
<protein>
    <submittedName>
        <fullName evidence="2">Uncharacterized protein</fullName>
    </submittedName>
</protein>
<reference evidence="3" key="1">
    <citation type="journal article" date="2015" name="PLoS Genet.">
        <title>Genome Sequence and Transcriptome Analyses of Chrysochromulina tobin: Metabolic Tools for Enhanced Algal Fitness in the Prominent Order Prymnesiales (Haptophyceae).</title>
        <authorList>
            <person name="Hovde B.T."/>
            <person name="Deodato C.R."/>
            <person name="Hunsperger H.M."/>
            <person name="Ryken S.A."/>
            <person name="Yost W."/>
            <person name="Jha R.K."/>
            <person name="Patterson J."/>
            <person name="Monnat R.J. Jr."/>
            <person name="Barlow S.B."/>
            <person name="Starkenburg S.R."/>
            <person name="Cattolico R.A."/>
        </authorList>
    </citation>
    <scope>NUCLEOTIDE SEQUENCE</scope>
    <source>
        <strain evidence="3">CCMP291</strain>
    </source>
</reference>
<accession>A0A0M0JRA7</accession>
<evidence type="ECO:0000313" key="2">
    <source>
        <dbReference type="EMBL" id="KOO29129.1"/>
    </source>
</evidence>
<comment type="caution">
    <text evidence="2">The sequence shown here is derived from an EMBL/GenBank/DDBJ whole genome shotgun (WGS) entry which is preliminary data.</text>
</comment>
<name>A0A0M0JRA7_9EUKA</name>
<evidence type="ECO:0000313" key="3">
    <source>
        <dbReference type="Proteomes" id="UP000037460"/>
    </source>
</evidence>
<gene>
    <name evidence="2" type="ORF">Ctob_010341</name>
</gene>
<sequence>MALATHQREMSNTGLLPKVAATSRVPVARTPGNLSATDELQVRLMKMNGESAIEMPERGDTLIEFASMFGPNNTDRLKEARIVGSKMGMVGRSRSLASPAVPEPPAVDVARMSQNRDRERGEFMQRSTINRVVRRMAPPRHQTHEELDEEFGRCENEGEPMPTHTGVERAMQSEAVRRETRGVKVAMTARMMRALRVSSTVQAIGGQGNDAAQSGSFFGALFSGAQNEAEGAKLRTGMSVDAVVYALTERFYRSGPAALATALDDLALFAAQEAHAAMHRRRDAPTLDVWRDPAVTAACVRVACASDMRTDPDVARAICRLIAASVDGINAAALCRKQHCVNAGGLMAVLTTLHFALHGAPRPSRSDLASELQQLPNQDEFVPNQDEFAGATRGLLDAGGYAGFESHAQIAAALYEQELKESRDALSLTQEIPRLLIEGAGNLGKGVARGVGDLGQWLGDVVDSGRREERATMMSRTKNEQATIAACRAVLALVQGFDEPALDRKELAIDMHVLETTLALTIHTTRQQPAADPQLSHLLVELGLTFWAHLQHHHAHHHESVSHADAFIWQASARRRRAERRIGLGVLQFDVLCNAIAKDSARHLQPYAQALQRLQLLRVLLPTITAQPGISRIGCAVRAVRLQQVVEQVRASDDH</sequence>
<dbReference type="AlphaFoldDB" id="A0A0M0JRA7"/>
<dbReference type="EMBL" id="JWZX01002457">
    <property type="protein sequence ID" value="KOO29129.1"/>
    <property type="molecule type" value="Genomic_DNA"/>
</dbReference>
<feature type="region of interest" description="Disordered" evidence="1">
    <location>
        <begin position="142"/>
        <end position="164"/>
    </location>
</feature>
<keyword evidence="3" id="KW-1185">Reference proteome</keyword>
<evidence type="ECO:0000256" key="1">
    <source>
        <dbReference type="SAM" id="MobiDB-lite"/>
    </source>
</evidence>
<proteinExistence type="predicted"/>